<name>A0ABQ8HGL6_9ROSI</name>
<comment type="caution">
    <text evidence="3">The sequence shown here is derived from an EMBL/GenBank/DDBJ whole genome shotgun (WGS) entry which is preliminary data.</text>
</comment>
<gene>
    <name evidence="3" type="ORF">JRO89_XS11G0216000</name>
</gene>
<organism evidence="3 4">
    <name type="scientific">Xanthoceras sorbifolium</name>
    <dbReference type="NCBI Taxonomy" id="99658"/>
    <lineage>
        <taxon>Eukaryota</taxon>
        <taxon>Viridiplantae</taxon>
        <taxon>Streptophyta</taxon>
        <taxon>Embryophyta</taxon>
        <taxon>Tracheophyta</taxon>
        <taxon>Spermatophyta</taxon>
        <taxon>Magnoliopsida</taxon>
        <taxon>eudicotyledons</taxon>
        <taxon>Gunneridae</taxon>
        <taxon>Pentapetalae</taxon>
        <taxon>rosids</taxon>
        <taxon>malvids</taxon>
        <taxon>Sapindales</taxon>
        <taxon>Sapindaceae</taxon>
        <taxon>Xanthoceroideae</taxon>
        <taxon>Xanthoceras</taxon>
    </lineage>
</organism>
<keyword evidence="1" id="KW-0175">Coiled coil</keyword>
<feature type="coiled-coil region" evidence="1">
    <location>
        <begin position="6"/>
        <end position="115"/>
    </location>
</feature>
<feature type="compositionally biased region" description="Low complexity" evidence="2">
    <location>
        <begin position="369"/>
        <end position="381"/>
    </location>
</feature>
<sequence length="536" mass="59635">MECLVREMVECRCSELESKCVKLEAEIVKKKSEHEALEVRFRALELEKVAIEDELKAFEREKEEGIVDLTENAEDEPEEMLAQLMIENSVLECEKRRAESEVEFLKRKLKDLESKFAETPSKHISCTKGENGDVNGELKTGHGTQIRKHLTFEEDRSPSKKMAPSTPCAARISSLGVIDICDSDDENVQLPSVDNQGSGDVFISTNQALEKSPGGEKEMTSKDSSKKVLFQHSFEENLNNCNGEIPSIATPKRKRASNIVTSDSENEEDDNVPICKLKRMHLQDISGQPSPELKICSETGTPPGDNDISNLVTPPRRRLVSLRKREGQRGTGKGSSSKTSETKRQLGIPTTEDVGDGESEEAGSDSEGESLSGFIVDSSTDVSDDDESSDAQDESDDNEDFHEILSRIKRSKNQKLAWEFEADMLAAFGKDPELCMKAVCALYRQQTSEEKVSKGTLVNNCRGFNKIDAHRGSILAQFLTDGDSECDLKKSVKELLERDPKGVENDVGLLVDLRNNARMAAHLLDRLYVQIWPSDL</sequence>
<reference evidence="3 4" key="1">
    <citation type="submission" date="2021-02" db="EMBL/GenBank/DDBJ databases">
        <title>Plant Genome Project.</title>
        <authorList>
            <person name="Zhang R.-G."/>
        </authorList>
    </citation>
    <scope>NUCLEOTIDE SEQUENCE [LARGE SCALE GENOMIC DNA]</scope>
    <source>
        <tissue evidence="3">Leaves</tissue>
    </source>
</reference>
<evidence type="ECO:0000313" key="4">
    <source>
        <dbReference type="Proteomes" id="UP000827721"/>
    </source>
</evidence>
<feature type="compositionally biased region" description="Acidic residues" evidence="2">
    <location>
        <begin position="353"/>
        <end position="368"/>
    </location>
</feature>
<feature type="region of interest" description="Disordered" evidence="2">
    <location>
        <begin position="123"/>
        <end position="143"/>
    </location>
</feature>
<keyword evidence="4" id="KW-1185">Reference proteome</keyword>
<proteinExistence type="predicted"/>
<dbReference type="Proteomes" id="UP000827721">
    <property type="component" value="Unassembled WGS sequence"/>
</dbReference>
<feature type="compositionally biased region" description="Acidic residues" evidence="2">
    <location>
        <begin position="382"/>
        <end position="400"/>
    </location>
</feature>
<dbReference type="PANTHER" id="PTHR34380:SF1">
    <property type="entry name" value="OS01G0221300 PROTEIN"/>
    <property type="match status" value="1"/>
</dbReference>
<feature type="region of interest" description="Disordered" evidence="2">
    <location>
        <begin position="245"/>
        <end position="400"/>
    </location>
</feature>
<evidence type="ECO:0000313" key="3">
    <source>
        <dbReference type="EMBL" id="KAH7557761.1"/>
    </source>
</evidence>
<protein>
    <submittedName>
        <fullName evidence="3">Uncharacterized protein</fullName>
    </submittedName>
</protein>
<dbReference type="PANTHER" id="PTHR34380">
    <property type="entry name" value="BNAA03G12380D PROTEIN"/>
    <property type="match status" value="1"/>
</dbReference>
<dbReference type="EMBL" id="JAFEMO010000011">
    <property type="protein sequence ID" value="KAH7557761.1"/>
    <property type="molecule type" value="Genomic_DNA"/>
</dbReference>
<evidence type="ECO:0000256" key="2">
    <source>
        <dbReference type="SAM" id="MobiDB-lite"/>
    </source>
</evidence>
<accession>A0ABQ8HGL6</accession>
<evidence type="ECO:0000256" key="1">
    <source>
        <dbReference type="SAM" id="Coils"/>
    </source>
</evidence>